<dbReference type="EMBL" id="JACVVK020000538">
    <property type="protein sequence ID" value="KAK7467813.1"/>
    <property type="molecule type" value="Genomic_DNA"/>
</dbReference>
<evidence type="ECO:0000313" key="7">
    <source>
        <dbReference type="Proteomes" id="UP001519460"/>
    </source>
</evidence>
<feature type="transmembrane region" description="Helical" evidence="5">
    <location>
        <begin position="172"/>
        <end position="196"/>
    </location>
</feature>
<evidence type="ECO:0000256" key="5">
    <source>
        <dbReference type="SAM" id="Phobius"/>
    </source>
</evidence>
<accession>A0ABD0JA06</accession>
<keyword evidence="7" id="KW-1185">Reference proteome</keyword>
<name>A0ABD0JA06_9CAEN</name>
<organism evidence="6 7">
    <name type="scientific">Batillaria attramentaria</name>
    <dbReference type="NCBI Taxonomy" id="370345"/>
    <lineage>
        <taxon>Eukaryota</taxon>
        <taxon>Metazoa</taxon>
        <taxon>Spiralia</taxon>
        <taxon>Lophotrochozoa</taxon>
        <taxon>Mollusca</taxon>
        <taxon>Gastropoda</taxon>
        <taxon>Caenogastropoda</taxon>
        <taxon>Sorbeoconcha</taxon>
        <taxon>Cerithioidea</taxon>
        <taxon>Batillariidae</taxon>
        <taxon>Batillaria</taxon>
    </lineage>
</organism>
<evidence type="ECO:0000256" key="2">
    <source>
        <dbReference type="ARBA" id="ARBA00022692"/>
    </source>
</evidence>
<comment type="subcellular location">
    <subcellularLocation>
        <location evidence="1">Membrane</location>
        <topology evidence="1">Multi-pass membrane protein</topology>
    </subcellularLocation>
</comment>
<reference evidence="6 7" key="1">
    <citation type="journal article" date="2023" name="Sci. Data">
        <title>Genome assembly of the Korean intertidal mud-creeper Batillaria attramentaria.</title>
        <authorList>
            <person name="Patra A.K."/>
            <person name="Ho P.T."/>
            <person name="Jun S."/>
            <person name="Lee S.J."/>
            <person name="Kim Y."/>
            <person name="Won Y.J."/>
        </authorList>
    </citation>
    <scope>NUCLEOTIDE SEQUENCE [LARGE SCALE GENOMIC DNA]</scope>
    <source>
        <strain evidence="6">Wonlab-2016</strain>
    </source>
</reference>
<comment type="caution">
    <text evidence="6">The sequence shown here is derived from an EMBL/GenBank/DDBJ whole genome shotgun (WGS) entry which is preliminary data.</text>
</comment>
<keyword evidence="4 5" id="KW-0472">Membrane</keyword>
<feature type="transmembrane region" description="Helical" evidence="5">
    <location>
        <begin position="130"/>
        <end position="152"/>
    </location>
</feature>
<sequence length="211" mass="23475">MHIQEGQDIELRVRFCEGSSILSRVAACLIFVALTLHVTSVASPYWLEASVRDFKMAHTGLWQECQKLLLYTESEYWSCSSYDAAHHVDFVPGFLKATQAFAILGLLCQVAACVVLVVFTLLPKLTVRRYILFAAVICSGVGALFVLIAMSIYPAKYPNLQLPYSPFPATWSVSWCFGLDFVSMVLAAATSVILLYDFRRSFMMAISDTTA</sequence>
<dbReference type="PANTHER" id="PTHR10671:SF108">
    <property type="entry name" value="CLAUDIN FAMILY PROTEIN-RELATED"/>
    <property type="match status" value="1"/>
</dbReference>
<feature type="transmembrane region" description="Helical" evidence="5">
    <location>
        <begin position="21"/>
        <end position="47"/>
    </location>
</feature>
<dbReference type="InterPro" id="IPR004031">
    <property type="entry name" value="PMP22/EMP/MP20/Claudin"/>
</dbReference>
<dbReference type="Proteomes" id="UP001519460">
    <property type="component" value="Unassembled WGS sequence"/>
</dbReference>
<evidence type="ECO:0000256" key="1">
    <source>
        <dbReference type="ARBA" id="ARBA00004141"/>
    </source>
</evidence>
<dbReference type="AlphaFoldDB" id="A0ABD0JA06"/>
<proteinExistence type="predicted"/>
<dbReference type="Gene3D" id="1.20.140.150">
    <property type="match status" value="1"/>
</dbReference>
<keyword evidence="3 5" id="KW-1133">Transmembrane helix</keyword>
<protein>
    <submittedName>
        <fullName evidence="6">Uncharacterized protein</fullName>
    </submittedName>
</protein>
<evidence type="ECO:0000256" key="4">
    <source>
        <dbReference type="ARBA" id="ARBA00023136"/>
    </source>
</evidence>
<dbReference type="InterPro" id="IPR050579">
    <property type="entry name" value="PMP-22/EMP/MP20-like"/>
</dbReference>
<evidence type="ECO:0000256" key="3">
    <source>
        <dbReference type="ARBA" id="ARBA00022989"/>
    </source>
</evidence>
<feature type="transmembrane region" description="Helical" evidence="5">
    <location>
        <begin position="100"/>
        <end position="123"/>
    </location>
</feature>
<dbReference type="PANTHER" id="PTHR10671">
    <property type="entry name" value="EPITHELIAL MEMBRANE PROTEIN-RELATED"/>
    <property type="match status" value="1"/>
</dbReference>
<dbReference type="GO" id="GO:0016020">
    <property type="term" value="C:membrane"/>
    <property type="evidence" value="ECO:0007669"/>
    <property type="project" value="UniProtKB-SubCell"/>
</dbReference>
<gene>
    <name evidence="6" type="ORF">BaRGS_00036957</name>
</gene>
<keyword evidence="2 5" id="KW-0812">Transmembrane</keyword>
<dbReference type="Pfam" id="PF00822">
    <property type="entry name" value="PMP22_Claudin"/>
    <property type="match status" value="1"/>
</dbReference>
<evidence type="ECO:0000313" key="6">
    <source>
        <dbReference type="EMBL" id="KAK7467813.1"/>
    </source>
</evidence>